<dbReference type="Proteomes" id="UP000030685">
    <property type="component" value="Unassembled WGS sequence"/>
</dbReference>
<dbReference type="AlphaFoldDB" id="X0JFD4"/>
<dbReference type="HOGENOM" id="CLU_1475227_0_0_1"/>
<evidence type="ECO:0000313" key="2">
    <source>
        <dbReference type="EMBL" id="EXL95101.1"/>
    </source>
</evidence>
<accession>X0JFD4</accession>
<dbReference type="VEuPathDB" id="FungiDB:FOIG_12139"/>
<dbReference type="GeneID" id="42037314"/>
<sequence>MMSLSQVVGQDQDERTDQRQGHNTYKDRRHKGGNGALSMQSQFFDNEGFQSSFSALEEKIVSFVSVETIAFWCTPWDKSNFGKGDPCTRAPLRKAPDLTCLRYMHGIFDFRGDLRPSSSNWGHVEGFASIINIKPPATVGAKFMSTRSTTSGRRLAWVACIQQQDSGEDHPGPWFAMPRVLFP</sequence>
<gene>
    <name evidence="2" type="ORF">FOIG_12139</name>
</gene>
<proteinExistence type="predicted"/>
<reference evidence="2" key="2">
    <citation type="submission" date="2014-03" db="EMBL/GenBank/DDBJ databases">
        <title>The Genome Annotation of Fusarium oxysporum II5.</title>
        <authorList>
            <consortium name="The Broad Institute Genomics Platform"/>
            <person name="Ma L.-J."/>
            <person name="Corby-Kistler H."/>
            <person name="Broz K."/>
            <person name="Gale L.R."/>
            <person name="Jonkers W."/>
            <person name="O'Donnell K."/>
            <person name="Ploetz R."/>
            <person name="Steinberg C."/>
            <person name="Schwartz D.C."/>
            <person name="VanEtten H."/>
            <person name="Zhou S."/>
            <person name="Young S.K."/>
            <person name="Zeng Q."/>
            <person name="Gargeya S."/>
            <person name="Fitzgerald M."/>
            <person name="Abouelleil A."/>
            <person name="Alvarado L."/>
            <person name="Chapman S.B."/>
            <person name="Gainer-Dewar J."/>
            <person name="Goldberg J."/>
            <person name="Griggs A."/>
            <person name="Gujja S."/>
            <person name="Hansen M."/>
            <person name="Howarth C."/>
            <person name="Imamovic A."/>
            <person name="Ireland A."/>
            <person name="Larimer J."/>
            <person name="McCowan C."/>
            <person name="Murphy C."/>
            <person name="Pearson M."/>
            <person name="Poon T.W."/>
            <person name="Priest M."/>
            <person name="Roberts A."/>
            <person name="Saif S."/>
            <person name="Shea T."/>
            <person name="Sykes S."/>
            <person name="Wortman J."/>
            <person name="Nusbaum C."/>
            <person name="Birren B."/>
        </authorList>
    </citation>
    <scope>NUCLEOTIDE SEQUENCE</scope>
    <source>
        <strain evidence="2">54006</strain>
    </source>
</reference>
<reference evidence="2" key="1">
    <citation type="submission" date="2011-11" db="EMBL/GenBank/DDBJ databases">
        <title>The Genome Sequence of Fusarium oxysporum II5.</title>
        <authorList>
            <consortium name="The Broad Institute Genome Sequencing Platform"/>
            <person name="Ma L.-J."/>
            <person name="Gale L.R."/>
            <person name="Schwartz D.C."/>
            <person name="Zhou S."/>
            <person name="Corby-Kistler H."/>
            <person name="Young S.K."/>
            <person name="Zeng Q."/>
            <person name="Gargeya S."/>
            <person name="Fitzgerald M."/>
            <person name="Haas B."/>
            <person name="Abouelleil A."/>
            <person name="Alvarado L."/>
            <person name="Arachchi H.M."/>
            <person name="Berlin A."/>
            <person name="Brown A."/>
            <person name="Chapman S.B."/>
            <person name="Chen Z."/>
            <person name="Dunbar C."/>
            <person name="Freedman E."/>
            <person name="Gearin G."/>
            <person name="Goldberg J."/>
            <person name="Griggs A."/>
            <person name="Gujja S."/>
            <person name="Heiman D."/>
            <person name="Howarth C."/>
            <person name="Larson L."/>
            <person name="Lui A."/>
            <person name="MacDonald P.J.P."/>
            <person name="Montmayeur A."/>
            <person name="Murphy C."/>
            <person name="Neiman D."/>
            <person name="Pearson M."/>
            <person name="Priest M."/>
            <person name="Roberts A."/>
            <person name="Saif S."/>
            <person name="Shea T."/>
            <person name="Shenoy N."/>
            <person name="Sisk P."/>
            <person name="Stolte C."/>
            <person name="Sykes S."/>
            <person name="Wortman J."/>
            <person name="Nusbaum C."/>
            <person name="Birren B."/>
        </authorList>
    </citation>
    <scope>NUCLEOTIDE SEQUENCE [LARGE SCALE GENOMIC DNA]</scope>
    <source>
        <strain evidence="2">54006</strain>
    </source>
</reference>
<feature type="region of interest" description="Disordered" evidence="1">
    <location>
        <begin position="1"/>
        <end position="36"/>
    </location>
</feature>
<protein>
    <submittedName>
        <fullName evidence="2">Uncharacterized protein</fullName>
    </submittedName>
</protein>
<dbReference type="RefSeq" id="XP_031057191.1">
    <property type="nucleotide sequence ID" value="XM_031212895.1"/>
</dbReference>
<organism evidence="2">
    <name type="scientific">Fusarium odoratissimum (strain NRRL 54006)</name>
    <dbReference type="NCBI Taxonomy" id="1089451"/>
    <lineage>
        <taxon>Eukaryota</taxon>
        <taxon>Fungi</taxon>
        <taxon>Dikarya</taxon>
        <taxon>Ascomycota</taxon>
        <taxon>Pezizomycotina</taxon>
        <taxon>Sordariomycetes</taxon>
        <taxon>Hypocreomycetidae</taxon>
        <taxon>Hypocreales</taxon>
        <taxon>Nectriaceae</taxon>
        <taxon>Fusarium</taxon>
        <taxon>Fusarium oxysporum species complex</taxon>
        <taxon>Fusarium oxysporum f. sp. cubense (strain race 4)</taxon>
    </lineage>
</organism>
<dbReference type="EMBL" id="KK036128">
    <property type="protein sequence ID" value="EXL95101.1"/>
    <property type="molecule type" value="Genomic_DNA"/>
</dbReference>
<name>X0JFD4_FUSO5</name>
<evidence type="ECO:0000256" key="1">
    <source>
        <dbReference type="SAM" id="MobiDB-lite"/>
    </source>
</evidence>
<feature type="compositionally biased region" description="Basic and acidic residues" evidence="1">
    <location>
        <begin position="12"/>
        <end position="26"/>
    </location>
</feature>